<comment type="similarity">
    <text evidence="1 6">Belongs to the V-ATPase V0D/AC39 subunit family.</text>
</comment>
<dbReference type="Gene3D" id="1.20.1690.10">
    <property type="entry name" value="V-type ATP synthase subunit C domain"/>
    <property type="match status" value="2"/>
</dbReference>
<dbReference type="Gene3D" id="1.10.132.50">
    <property type="entry name" value="ATP synthase (C/AC39) subunit, domain 3"/>
    <property type="match status" value="1"/>
</dbReference>
<dbReference type="InterPro" id="IPR002843">
    <property type="entry name" value="ATPase_V0-cplx_csu/dsu"/>
</dbReference>
<keyword evidence="3 6" id="KW-0375">Hydrogen ion transport</keyword>
<proteinExistence type="inferred from homology"/>
<keyword evidence="5 6" id="KW-0066">ATP synthesis</keyword>
<sequence>MADDFGYLNARVRARRGSLLKESFFQEALDLSYPDFLRLLSESVYGQELSGQGLPDVDRAIGRTQARLVGDLPRLASGEAREAVRLLLLRNDLANLQAVLRAKATGRPFEEVALLPGTLREALWQQAYEAQDPASMAQVLSVPGHPLAQALRGAIRETQDLSRVEALLAKRFFENVAKASKGLEEAALRDYLALEVDAENLRTALKLQGQDVPAEALFIRGGRFVDRVRFARLLEGDYAVLDELAGTPFASLAGARDLKELERRLRCVLLNEAKKGSADPLGAGLVLAYVKERAWEGMRLRLLARRAYFGLPRSRVEEEVTCA</sequence>
<dbReference type="InterPro" id="IPR014272">
    <property type="entry name" value="ATPase_V0-cplx_csu"/>
</dbReference>
<dbReference type="GO" id="GO:0042777">
    <property type="term" value="P:proton motive force-driven plasma membrane ATP synthesis"/>
    <property type="evidence" value="ECO:0007669"/>
    <property type="project" value="UniProtKB-UniRule"/>
</dbReference>
<accession>A0A7C5RF82</accession>
<dbReference type="GO" id="GO:0033179">
    <property type="term" value="C:proton-transporting V-type ATPase, V0 domain"/>
    <property type="evidence" value="ECO:0007669"/>
    <property type="project" value="InterPro"/>
</dbReference>
<evidence type="ECO:0000313" key="7">
    <source>
        <dbReference type="EMBL" id="HHM68461.1"/>
    </source>
</evidence>
<name>A0A7C5RF82_9DEIN</name>
<evidence type="ECO:0000256" key="1">
    <source>
        <dbReference type="ARBA" id="ARBA00006709"/>
    </source>
</evidence>
<dbReference type="InterPro" id="IPR050873">
    <property type="entry name" value="V-ATPase_V0D/AC39_subunit"/>
</dbReference>
<dbReference type="GO" id="GO:0046933">
    <property type="term" value="F:proton-transporting ATP synthase activity, rotational mechanism"/>
    <property type="evidence" value="ECO:0007669"/>
    <property type="project" value="UniProtKB-UniRule"/>
</dbReference>
<dbReference type="Pfam" id="PF01992">
    <property type="entry name" value="vATP-synt_AC39"/>
    <property type="match status" value="1"/>
</dbReference>
<dbReference type="GO" id="GO:0005524">
    <property type="term" value="F:ATP binding"/>
    <property type="evidence" value="ECO:0007669"/>
    <property type="project" value="UniProtKB-UniRule"/>
</dbReference>
<protein>
    <recommendedName>
        <fullName evidence="6">V-type ATP synthase subunit C</fullName>
    </recommendedName>
    <alternativeName>
        <fullName evidence="6">V-ATPase subunit C</fullName>
    </alternativeName>
</protein>
<dbReference type="InterPro" id="IPR035067">
    <property type="entry name" value="V-type_ATPase_csu/dsu"/>
</dbReference>
<organism evidence="7">
    <name type="scientific">Thermus caliditerrae</name>
    <dbReference type="NCBI Taxonomy" id="1330700"/>
    <lineage>
        <taxon>Bacteria</taxon>
        <taxon>Thermotogati</taxon>
        <taxon>Deinococcota</taxon>
        <taxon>Deinococci</taxon>
        <taxon>Thermales</taxon>
        <taxon>Thermaceae</taxon>
        <taxon>Thermus</taxon>
    </lineage>
</organism>
<dbReference type="SUPFAM" id="SSF103486">
    <property type="entry name" value="V-type ATP synthase subunit C"/>
    <property type="match status" value="1"/>
</dbReference>
<gene>
    <name evidence="6" type="primary">atpC</name>
    <name evidence="7" type="ORF">ENM28_07150</name>
</gene>
<comment type="caution">
    <text evidence="7">The sequence shown here is derived from an EMBL/GenBank/DDBJ whole genome shotgun (WGS) entry which is preliminary data.</text>
</comment>
<evidence type="ECO:0000256" key="3">
    <source>
        <dbReference type="ARBA" id="ARBA00022781"/>
    </source>
</evidence>
<keyword evidence="2 6" id="KW-0813">Transport</keyword>
<dbReference type="InterPro" id="IPR036079">
    <property type="entry name" value="ATPase_csu/dsu_sf"/>
</dbReference>
<reference evidence="7" key="1">
    <citation type="journal article" date="2020" name="mSystems">
        <title>Genome- and Community-Level Interaction Insights into Carbon Utilization and Element Cycling Functions of Hydrothermarchaeota in Hydrothermal Sediment.</title>
        <authorList>
            <person name="Zhou Z."/>
            <person name="Liu Y."/>
            <person name="Xu W."/>
            <person name="Pan J."/>
            <person name="Luo Z.H."/>
            <person name="Li M."/>
        </authorList>
    </citation>
    <scope>NUCLEOTIDE SEQUENCE [LARGE SCALE GENOMIC DNA]</scope>
    <source>
        <strain evidence="7">SpSt-1071</strain>
    </source>
</reference>
<dbReference type="PANTHER" id="PTHR38682">
    <property type="entry name" value="V-TYPE ATP SYNTHASE SUBUNIT C"/>
    <property type="match status" value="1"/>
</dbReference>
<evidence type="ECO:0000256" key="6">
    <source>
        <dbReference type="HAMAP-Rule" id="MF_00314"/>
    </source>
</evidence>
<keyword evidence="4 6" id="KW-0406">Ion transport</keyword>
<dbReference type="PANTHER" id="PTHR38682:SF1">
    <property type="entry name" value="V-TYPE ATP SYNTHASE SUBUNIT C"/>
    <property type="match status" value="1"/>
</dbReference>
<dbReference type="EMBL" id="DRXE01000257">
    <property type="protein sequence ID" value="HHM68461.1"/>
    <property type="molecule type" value="Genomic_DNA"/>
</dbReference>
<dbReference type="InterPro" id="IPR044911">
    <property type="entry name" value="V-type_ATPase_csu/dsu_dom_3"/>
</dbReference>
<evidence type="ECO:0000256" key="4">
    <source>
        <dbReference type="ARBA" id="ARBA00023065"/>
    </source>
</evidence>
<dbReference type="GO" id="GO:0046961">
    <property type="term" value="F:proton-transporting ATPase activity, rotational mechanism"/>
    <property type="evidence" value="ECO:0007669"/>
    <property type="project" value="InterPro"/>
</dbReference>
<evidence type="ECO:0000256" key="5">
    <source>
        <dbReference type="ARBA" id="ARBA00023310"/>
    </source>
</evidence>
<dbReference type="HAMAP" id="MF_00314">
    <property type="entry name" value="ATP_synth_C_arch"/>
    <property type="match status" value="1"/>
</dbReference>
<evidence type="ECO:0000256" key="2">
    <source>
        <dbReference type="ARBA" id="ARBA00022448"/>
    </source>
</evidence>
<comment type="function">
    <text evidence="6">Produces ATP from ADP in the presence of a proton gradient across the membrane.</text>
</comment>
<dbReference type="AlphaFoldDB" id="A0A7C5RF82"/>